<accession>A0A6M0P7G2</accession>
<evidence type="ECO:0000313" key="2">
    <source>
        <dbReference type="Proteomes" id="UP000476934"/>
    </source>
</evidence>
<sequence length="90" mass="10595">MNLKELAIDIANVYLQHSKVEAVLLGGSVSRNWYDDYADIELFILWRENPTDEDRKAAIHYVNGDIIDFYLYEDEEWSETYIMNEKLATS</sequence>
<name>A0A6M0P7G2_9BACI</name>
<gene>
    <name evidence="1" type="ORF">G4D61_09660</name>
</gene>
<keyword evidence="2" id="KW-1185">Reference proteome</keyword>
<dbReference type="RefSeq" id="WP_025726987.1">
    <property type="nucleotide sequence ID" value="NZ_JAAIWK010000014.1"/>
</dbReference>
<dbReference type="SUPFAM" id="SSF81301">
    <property type="entry name" value="Nucleotidyltransferase"/>
    <property type="match status" value="1"/>
</dbReference>
<dbReference type="AlphaFoldDB" id="A0A6M0P7G2"/>
<comment type="caution">
    <text evidence="1">The sequence shown here is derived from an EMBL/GenBank/DDBJ whole genome shotgun (WGS) entry which is preliminary data.</text>
</comment>
<dbReference type="Gene3D" id="3.30.460.10">
    <property type="entry name" value="Beta Polymerase, domain 2"/>
    <property type="match status" value="1"/>
</dbReference>
<dbReference type="InterPro" id="IPR043519">
    <property type="entry name" value="NT_sf"/>
</dbReference>
<dbReference type="EMBL" id="JAAIWK010000014">
    <property type="protein sequence ID" value="NEY20225.1"/>
    <property type="molecule type" value="Genomic_DNA"/>
</dbReference>
<evidence type="ECO:0000313" key="1">
    <source>
        <dbReference type="EMBL" id="NEY20225.1"/>
    </source>
</evidence>
<dbReference type="Proteomes" id="UP000476934">
    <property type="component" value="Unassembled WGS sequence"/>
</dbReference>
<organism evidence="1 2">
    <name type="scientific">Heyndrickxia ginsengihumi</name>
    <dbReference type="NCBI Taxonomy" id="363870"/>
    <lineage>
        <taxon>Bacteria</taxon>
        <taxon>Bacillati</taxon>
        <taxon>Bacillota</taxon>
        <taxon>Bacilli</taxon>
        <taxon>Bacillales</taxon>
        <taxon>Bacillaceae</taxon>
        <taxon>Heyndrickxia</taxon>
    </lineage>
</organism>
<reference evidence="1 2" key="1">
    <citation type="submission" date="2020-03" db="EMBL/GenBank/DDBJ databases">
        <title>Bacillus aquiflavi sp. nov., isolated from yellow water of strong flavor Chinese baijiu in Yibin region of China.</title>
        <authorList>
            <person name="Xie J."/>
        </authorList>
    </citation>
    <scope>NUCLEOTIDE SEQUENCE [LARGE SCALE GENOMIC DNA]</scope>
    <source>
        <strain evidence="1 2">Gsoil 114</strain>
    </source>
</reference>
<protein>
    <submittedName>
        <fullName evidence="1">Uncharacterized protein</fullName>
    </submittedName>
</protein>
<proteinExistence type="predicted"/>